<sequence>MSDMTELPEGTSTVTGCDEILVAEDGPVRIVTLNNPGHANAVNNRMHGAFARLWSTLGEDADARAVLLTGAGDAFSAGGDLVEWLHTHVENPVTRREGMRDARRIVRDMIDFPLPIVAAVNGPAVGFGCSIAVLCDIVVMSDRAFFADTHVASGLVAGDGGSVLWPLLMSLLKAKEYLLLGERIKADKAVELGLANRVVPHAEIKAEGLALAHRLAALPARAVQDTKRTLNLHAERAVTAILEYGISAETECFTTPEHRAAIDKFLERQ</sequence>
<evidence type="ECO:0000313" key="1">
    <source>
        <dbReference type="EMBL" id="BBX18066.1"/>
    </source>
</evidence>
<dbReference type="KEGG" id="mdu:MDUV_29260"/>
<keyword evidence="2" id="KW-1185">Reference proteome</keyword>
<evidence type="ECO:0000313" key="2">
    <source>
        <dbReference type="Proteomes" id="UP000467006"/>
    </source>
</evidence>
<proteinExistence type="predicted"/>
<dbReference type="GO" id="GO:0003824">
    <property type="term" value="F:catalytic activity"/>
    <property type="evidence" value="ECO:0007669"/>
    <property type="project" value="UniProtKB-ARBA"/>
</dbReference>
<dbReference type="CDD" id="cd06558">
    <property type="entry name" value="crotonase-like"/>
    <property type="match status" value="1"/>
</dbReference>
<dbReference type="Proteomes" id="UP000467006">
    <property type="component" value="Chromosome"/>
</dbReference>
<gene>
    <name evidence="1" type="ORF">MDUV_29260</name>
</gene>
<dbReference type="InterPro" id="IPR029045">
    <property type="entry name" value="ClpP/crotonase-like_dom_sf"/>
</dbReference>
<name>A0A7I7K1R2_9MYCO</name>
<dbReference type="InterPro" id="IPR001753">
    <property type="entry name" value="Enoyl-CoA_hydra/iso"/>
</dbReference>
<dbReference type="EMBL" id="AP022563">
    <property type="protein sequence ID" value="BBX18066.1"/>
    <property type="molecule type" value="Genomic_DNA"/>
</dbReference>
<dbReference type="PANTHER" id="PTHR43459">
    <property type="entry name" value="ENOYL-COA HYDRATASE"/>
    <property type="match status" value="1"/>
</dbReference>
<dbReference type="SUPFAM" id="SSF52096">
    <property type="entry name" value="ClpP/crotonase"/>
    <property type="match status" value="1"/>
</dbReference>
<dbReference type="Gene3D" id="3.90.226.10">
    <property type="entry name" value="2-enoyl-CoA Hydratase, Chain A, domain 1"/>
    <property type="match status" value="1"/>
</dbReference>
<dbReference type="PANTHER" id="PTHR43459:SF3">
    <property type="entry name" value="ENOYL-COA HYDRATASE ECHA15 (ENOYL HYDRASE) (UNSATURATED ACYL-COA HYDRATASE) (CROTONASE)-RELATED"/>
    <property type="match status" value="1"/>
</dbReference>
<accession>A0A7I7K1R2</accession>
<dbReference type="Pfam" id="PF00378">
    <property type="entry name" value="ECH_1"/>
    <property type="match status" value="1"/>
</dbReference>
<dbReference type="AlphaFoldDB" id="A0A7I7K1R2"/>
<organism evidence="1 2">
    <name type="scientific">Mycolicibacterium duvalii</name>
    <dbReference type="NCBI Taxonomy" id="39688"/>
    <lineage>
        <taxon>Bacteria</taxon>
        <taxon>Bacillati</taxon>
        <taxon>Actinomycetota</taxon>
        <taxon>Actinomycetes</taxon>
        <taxon>Mycobacteriales</taxon>
        <taxon>Mycobacteriaceae</taxon>
        <taxon>Mycolicibacterium</taxon>
    </lineage>
</organism>
<reference evidence="1 2" key="1">
    <citation type="journal article" date="2019" name="Emerg. Microbes Infect.">
        <title>Comprehensive subspecies identification of 175 nontuberculous mycobacteria species based on 7547 genomic profiles.</title>
        <authorList>
            <person name="Matsumoto Y."/>
            <person name="Kinjo T."/>
            <person name="Motooka D."/>
            <person name="Nabeya D."/>
            <person name="Jung N."/>
            <person name="Uechi K."/>
            <person name="Horii T."/>
            <person name="Iida T."/>
            <person name="Fujita J."/>
            <person name="Nakamura S."/>
        </authorList>
    </citation>
    <scope>NUCLEOTIDE SEQUENCE [LARGE SCALE GENOMIC DNA]</scope>
    <source>
        <strain evidence="1 2">JCM 6396</strain>
    </source>
</reference>
<protein>
    <submittedName>
        <fullName evidence="1">Enoyl-CoA hydratase</fullName>
    </submittedName>
</protein>